<dbReference type="CDD" id="cd00293">
    <property type="entry name" value="USP-like"/>
    <property type="match status" value="1"/>
</dbReference>
<reference evidence="3 4" key="1">
    <citation type="submission" date="2021-03" db="EMBL/GenBank/DDBJ databases">
        <title>Muricauda sp. CAU 1631 isolated from Incheon.</title>
        <authorList>
            <person name="Kim W."/>
        </authorList>
    </citation>
    <scope>NUCLEOTIDE SEQUENCE [LARGE SCALE GENOMIC DNA]</scope>
    <source>
        <strain evidence="3 4">CAU 1631</strain>
    </source>
</reference>
<evidence type="ECO:0000259" key="2">
    <source>
        <dbReference type="Pfam" id="PF00582"/>
    </source>
</evidence>
<evidence type="ECO:0000313" key="4">
    <source>
        <dbReference type="Proteomes" id="UP000664163"/>
    </source>
</evidence>
<keyword evidence="4" id="KW-1185">Reference proteome</keyword>
<dbReference type="SUPFAM" id="SSF52402">
    <property type="entry name" value="Adenine nucleotide alpha hydrolases-like"/>
    <property type="match status" value="2"/>
</dbReference>
<dbReference type="Pfam" id="PF00582">
    <property type="entry name" value="Usp"/>
    <property type="match status" value="1"/>
</dbReference>
<organism evidence="3 4">
    <name type="scientific">[Muricauda] lutisoli</name>
    <dbReference type="NCBI Taxonomy" id="2816035"/>
    <lineage>
        <taxon>Bacteria</taxon>
        <taxon>Pseudomonadati</taxon>
        <taxon>Bacteroidota</taxon>
        <taxon>Flavobacteriia</taxon>
        <taxon>Flavobacteriales</taxon>
        <taxon>Flavobacteriaceae</taxon>
        <taxon>Allomuricauda</taxon>
    </lineage>
</organism>
<accession>A0ABS3EWZ1</accession>
<dbReference type="PANTHER" id="PTHR46268">
    <property type="entry name" value="STRESS RESPONSE PROTEIN NHAX"/>
    <property type="match status" value="1"/>
</dbReference>
<dbReference type="PRINTS" id="PR01438">
    <property type="entry name" value="UNVRSLSTRESS"/>
</dbReference>
<feature type="domain" description="UspA" evidence="2">
    <location>
        <begin position="3"/>
        <end position="146"/>
    </location>
</feature>
<evidence type="ECO:0000256" key="1">
    <source>
        <dbReference type="ARBA" id="ARBA00008791"/>
    </source>
</evidence>
<gene>
    <name evidence="3" type="ORF">J0X13_06880</name>
</gene>
<sequence>MIRVVLPTDFSEQAFHAISYAVKLLEDSTCIFYLVHAYTPAIYRVDYALGSPGQFGLADDEKYKAEEALEKTRKRIKALFNISKHTYITHAAFNSLGDEIESVSQKENIDFIVMGTQGATGAKEILFGSNTVHVIQKSSIPVLAVPYDFEYKPPNNILFPTDYEVDYNKANLDFLLKFSKLWHSKLHIMHVTTPDGLDLDQENHKVFLESKLLEQNHKFHDLPDQELIEAINEFQKETPVEMLAMVKNKHTFLERLFVEPTIKNIGLHTKVPFLVLPYQQ</sequence>
<comment type="caution">
    <text evidence="3">The sequence shown here is derived from an EMBL/GenBank/DDBJ whole genome shotgun (WGS) entry which is preliminary data.</text>
</comment>
<dbReference type="EMBL" id="JAFLND010000001">
    <property type="protein sequence ID" value="MBO0330267.1"/>
    <property type="molecule type" value="Genomic_DNA"/>
</dbReference>
<evidence type="ECO:0000313" key="3">
    <source>
        <dbReference type="EMBL" id="MBO0330267.1"/>
    </source>
</evidence>
<dbReference type="Proteomes" id="UP000664163">
    <property type="component" value="Unassembled WGS sequence"/>
</dbReference>
<dbReference type="PANTHER" id="PTHR46268:SF6">
    <property type="entry name" value="UNIVERSAL STRESS PROTEIN UP12"/>
    <property type="match status" value="1"/>
</dbReference>
<name>A0ABS3EWZ1_9FLAO</name>
<dbReference type="Gene3D" id="3.40.50.12370">
    <property type="match status" value="1"/>
</dbReference>
<comment type="similarity">
    <text evidence="1">Belongs to the universal stress protein A family.</text>
</comment>
<dbReference type="InterPro" id="IPR006015">
    <property type="entry name" value="Universal_stress_UspA"/>
</dbReference>
<dbReference type="InterPro" id="IPR006016">
    <property type="entry name" value="UspA"/>
</dbReference>
<proteinExistence type="inferred from homology"/>
<dbReference type="RefSeq" id="WP_207070675.1">
    <property type="nucleotide sequence ID" value="NZ_JAFLND010000001.1"/>
</dbReference>
<protein>
    <submittedName>
        <fullName evidence="3">Universal stress protein</fullName>
    </submittedName>
</protein>